<keyword evidence="6" id="KW-0325">Glycoprotein</keyword>
<keyword evidence="8 17" id="KW-0732">Signal</keyword>
<dbReference type="GeneID" id="41960036"/>
<evidence type="ECO:0000256" key="17">
    <source>
        <dbReference type="SAM" id="SignalP"/>
    </source>
</evidence>
<dbReference type="SMART" id="SM00747">
    <property type="entry name" value="CFEM"/>
    <property type="match status" value="1"/>
</dbReference>
<reference evidence="20" key="3">
    <citation type="submission" date="2025-08" db="UniProtKB">
        <authorList>
            <consortium name="RefSeq"/>
        </authorList>
    </citation>
    <scope>IDENTIFICATION</scope>
    <source>
        <strain evidence="20">NI907</strain>
    </source>
</reference>
<feature type="region of interest" description="Disordered" evidence="15">
    <location>
        <begin position="549"/>
        <end position="588"/>
    </location>
</feature>
<feature type="region of interest" description="Disordered" evidence="15">
    <location>
        <begin position="342"/>
        <end position="453"/>
    </location>
</feature>
<evidence type="ECO:0000256" key="12">
    <source>
        <dbReference type="ARBA" id="ARBA00023288"/>
    </source>
</evidence>
<sequence length="666" mass="72539">MLIFELLAVINLFLTGVVASAPWRAELVLAPIFLQVPPCAADCALDGLSTTTCPYSNQTCLCQDDDWFVGYLTPCIRNNCPPEESLAAINATSTICNRPPANHYVELPLGIGIMAAVPTLLIIIRLALKLAKVSSWYHDDTTIILAWVIFIFEPFYFVMICLVKSSILFTYMRIFREPDAHRVFRFTHYFNMFQTGVFIILCFVQCRPLDHFWLGWTGNKHPGSCWHMNDIPVIHAIVGVLLDVWMFGLPATLVWRLNLKSREKIGVLLMFGFGLFLIVISCIRIPLLLNVSPSTAVTDESLGGAILSSVEVCIGICVACMPALRQFISVMAAPRIRRLLGLPEKPRRGTNTGRSNTTAASNSSAARASALQKQLSAPPGTATTKAGTARSVDAVLRPPPPPPRKSRDSSGSSSSRSIALRPLPPPDLRPPPPVLRRGCRAPGSRDSTCSAGDRRSRVTFVDVDQGAARLLRPMSGVFVKSESAAAALEGEAVIDFSDLRAVEMRGDGGTAASRERLVEDNWTSPRPISEVDLIESYRVPSVYVPSFGRRPSSTSPSVLQKPSKLLSPRPIPQLVGRHVPGTKTDTLSSVPGLVVKKHVGKHGCGSQRSGSTKAGHRYKTLLVLGRILEPKDVAGNETHQVGKGYTDRGKDQALAFVRDIVVVPLL</sequence>
<dbReference type="PANTHER" id="PTHR33048:SF143">
    <property type="entry name" value="EXTRACELLULAR MEMBRANE PROTEIN CFEM DOMAIN-CONTAINING PROTEIN-RELATED"/>
    <property type="match status" value="1"/>
</dbReference>
<dbReference type="PANTHER" id="PTHR33048">
    <property type="entry name" value="PTH11-LIKE INTEGRAL MEMBRANE PROTEIN (AFU_ORTHOLOGUE AFUA_5G11245)"/>
    <property type="match status" value="1"/>
</dbReference>
<dbReference type="GO" id="GO:0005576">
    <property type="term" value="C:extracellular region"/>
    <property type="evidence" value="ECO:0007669"/>
    <property type="project" value="UniProtKB-SubCell"/>
</dbReference>
<feature type="compositionally biased region" description="Low complexity" evidence="15">
    <location>
        <begin position="409"/>
        <end position="421"/>
    </location>
</feature>
<feature type="domain" description="CFEM" evidence="18">
    <location>
        <begin position="11"/>
        <end position="122"/>
    </location>
</feature>
<dbReference type="Pfam" id="PF20684">
    <property type="entry name" value="Fung_rhodopsin"/>
    <property type="match status" value="1"/>
</dbReference>
<feature type="disulfide bond" evidence="14">
    <location>
        <begin position="53"/>
        <end position="60"/>
    </location>
</feature>
<evidence type="ECO:0000256" key="14">
    <source>
        <dbReference type="PROSITE-ProRule" id="PRU01356"/>
    </source>
</evidence>
<evidence type="ECO:0000256" key="10">
    <source>
        <dbReference type="ARBA" id="ARBA00023136"/>
    </source>
</evidence>
<feature type="transmembrane region" description="Helical" evidence="16">
    <location>
        <begin position="192"/>
        <end position="213"/>
    </location>
</feature>
<keyword evidence="12" id="KW-0449">Lipoprotein</keyword>
<proteinExistence type="inferred from homology"/>
<dbReference type="InterPro" id="IPR049326">
    <property type="entry name" value="Rhodopsin_dom_fungi"/>
</dbReference>
<gene>
    <name evidence="20" type="ORF">PgNI_05088</name>
</gene>
<feature type="compositionally biased region" description="Polar residues" evidence="15">
    <location>
        <begin position="551"/>
        <end position="560"/>
    </location>
</feature>
<evidence type="ECO:0000256" key="9">
    <source>
        <dbReference type="ARBA" id="ARBA00022989"/>
    </source>
</evidence>
<evidence type="ECO:0000256" key="8">
    <source>
        <dbReference type="ARBA" id="ARBA00022729"/>
    </source>
</evidence>
<comment type="similarity">
    <text evidence="13">Belongs to the SAT4 family.</text>
</comment>
<evidence type="ECO:0000256" key="2">
    <source>
        <dbReference type="ARBA" id="ARBA00004589"/>
    </source>
</evidence>
<dbReference type="KEGG" id="pgri:PgNI_05088"/>
<evidence type="ECO:0000256" key="7">
    <source>
        <dbReference type="ARBA" id="ARBA00022692"/>
    </source>
</evidence>
<feature type="transmembrane region" description="Helical" evidence="16">
    <location>
        <begin position="107"/>
        <end position="128"/>
    </location>
</feature>
<dbReference type="RefSeq" id="XP_030983555.1">
    <property type="nucleotide sequence ID" value="XM_031125127.1"/>
</dbReference>
<dbReference type="InterPro" id="IPR052337">
    <property type="entry name" value="SAT4-like"/>
</dbReference>
<keyword evidence="7 16" id="KW-0812">Transmembrane</keyword>
<keyword evidence="11 14" id="KW-1015">Disulfide bond</keyword>
<evidence type="ECO:0000256" key="11">
    <source>
        <dbReference type="ARBA" id="ARBA00023157"/>
    </source>
</evidence>
<keyword evidence="6" id="KW-0336">GPI-anchor</keyword>
<reference evidence="20" key="2">
    <citation type="submission" date="2019-10" db="EMBL/GenBank/DDBJ databases">
        <authorList>
            <consortium name="NCBI Genome Project"/>
        </authorList>
    </citation>
    <scope>NUCLEOTIDE SEQUENCE</scope>
    <source>
        <strain evidence="20">NI907</strain>
    </source>
</reference>
<evidence type="ECO:0000256" key="16">
    <source>
        <dbReference type="SAM" id="Phobius"/>
    </source>
</evidence>
<feature type="signal peptide" evidence="17">
    <location>
        <begin position="1"/>
        <end position="19"/>
    </location>
</feature>
<evidence type="ECO:0000313" key="19">
    <source>
        <dbReference type="Proteomes" id="UP000515153"/>
    </source>
</evidence>
<comment type="caution">
    <text evidence="14">Lacks conserved residue(s) required for the propagation of feature annotation.</text>
</comment>
<name>A0A6P8B8P9_PYRGI</name>
<evidence type="ECO:0000256" key="4">
    <source>
        <dbReference type="ARBA" id="ARBA00010031"/>
    </source>
</evidence>
<keyword evidence="19" id="KW-1185">Reference proteome</keyword>
<comment type="similarity">
    <text evidence="4">Belongs to the RBT5 family.</text>
</comment>
<keyword evidence="5" id="KW-0964">Secreted</keyword>
<dbReference type="AlphaFoldDB" id="A0A6P8B8P9"/>
<accession>A0A6P8B8P9</accession>
<evidence type="ECO:0000256" key="1">
    <source>
        <dbReference type="ARBA" id="ARBA00004141"/>
    </source>
</evidence>
<evidence type="ECO:0000259" key="18">
    <source>
        <dbReference type="PROSITE" id="PS52012"/>
    </source>
</evidence>
<protein>
    <recommendedName>
        <fullName evidence="18">CFEM domain-containing protein</fullName>
    </recommendedName>
</protein>
<dbReference type="InterPro" id="IPR008427">
    <property type="entry name" value="Extracellular_membr_CFEM_dom"/>
</dbReference>
<organism evidence="19 20">
    <name type="scientific">Pyricularia grisea</name>
    <name type="common">Crabgrass-specific blast fungus</name>
    <name type="synonym">Magnaporthe grisea</name>
    <dbReference type="NCBI Taxonomy" id="148305"/>
    <lineage>
        <taxon>Eukaryota</taxon>
        <taxon>Fungi</taxon>
        <taxon>Dikarya</taxon>
        <taxon>Ascomycota</taxon>
        <taxon>Pezizomycotina</taxon>
        <taxon>Sordariomycetes</taxon>
        <taxon>Sordariomycetidae</taxon>
        <taxon>Magnaporthales</taxon>
        <taxon>Pyriculariaceae</taxon>
        <taxon>Pyricularia</taxon>
    </lineage>
</organism>
<dbReference type="GO" id="GO:0098552">
    <property type="term" value="C:side of membrane"/>
    <property type="evidence" value="ECO:0007669"/>
    <property type="project" value="UniProtKB-KW"/>
</dbReference>
<evidence type="ECO:0000256" key="13">
    <source>
        <dbReference type="ARBA" id="ARBA00038359"/>
    </source>
</evidence>
<feature type="transmembrane region" description="Helical" evidence="16">
    <location>
        <begin position="267"/>
        <end position="289"/>
    </location>
</feature>
<evidence type="ECO:0000256" key="15">
    <source>
        <dbReference type="SAM" id="MobiDB-lite"/>
    </source>
</evidence>
<feature type="compositionally biased region" description="Low complexity" evidence="15">
    <location>
        <begin position="377"/>
        <end position="389"/>
    </location>
</feature>
<comment type="subcellular location">
    <subcellularLocation>
        <location evidence="2">Membrane</location>
        <topology evidence="2">Lipid-anchor</topology>
        <topology evidence="2">GPI-anchor</topology>
    </subcellularLocation>
    <subcellularLocation>
        <location evidence="1">Membrane</location>
        <topology evidence="1">Multi-pass membrane protein</topology>
    </subcellularLocation>
    <subcellularLocation>
        <location evidence="3">Secreted</location>
    </subcellularLocation>
</comment>
<evidence type="ECO:0000256" key="5">
    <source>
        <dbReference type="ARBA" id="ARBA00022525"/>
    </source>
</evidence>
<dbReference type="Proteomes" id="UP000515153">
    <property type="component" value="Unplaced"/>
</dbReference>
<feature type="transmembrane region" description="Helical" evidence="16">
    <location>
        <begin position="143"/>
        <end position="171"/>
    </location>
</feature>
<feature type="chain" id="PRO_5028342971" description="CFEM domain-containing protein" evidence="17">
    <location>
        <begin position="20"/>
        <end position="666"/>
    </location>
</feature>
<evidence type="ECO:0000313" key="20">
    <source>
        <dbReference type="RefSeq" id="XP_030983555.1"/>
    </source>
</evidence>
<feature type="compositionally biased region" description="Pro residues" evidence="15">
    <location>
        <begin position="422"/>
        <end position="434"/>
    </location>
</feature>
<dbReference type="Pfam" id="PF05730">
    <property type="entry name" value="CFEM"/>
    <property type="match status" value="1"/>
</dbReference>
<evidence type="ECO:0000256" key="3">
    <source>
        <dbReference type="ARBA" id="ARBA00004613"/>
    </source>
</evidence>
<keyword evidence="9 16" id="KW-1133">Transmembrane helix</keyword>
<feature type="transmembrane region" description="Helical" evidence="16">
    <location>
        <begin position="301"/>
        <end position="324"/>
    </location>
</feature>
<evidence type="ECO:0000256" key="6">
    <source>
        <dbReference type="ARBA" id="ARBA00022622"/>
    </source>
</evidence>
<feature type="transmembrane region" description="Helical" evidence="16">
    <location>
        <begin position="233"/>
        <end position="255"/>
    </location>
</feature>
<dbReference type="PROSITE" id="PS52012">
    <property type="entry name" value="CFEM"/>
    <property type="match status" value="1"/>
</dbReference>
<keyword evidence="10 16" id="KW-0472">Membrane</keyword>
<reference evidence="20" key="1">
    <citation type="journal article" date="2019" name="Mol. Biol. Evol.">
        <title>Blast fungal genomes show frequent chromosomal changes, gene gains and losses, and effector gene turnover.</title>
        <authorList>
            <person name="Gomez Luciano L.B."/>
            <person name="Jason Tsai I."/>
            <person name="Chuma I."/>
            <person name="Tosa Y."/>
            <person name="Chen Y.H."/>
            <person name="Li J.Y."/>
            <person name="Li M.Y."/>
            <person name="Jade Lu M.Y."/>
            <person name="Nakayashiki H."/>
            <person name="Li W.H."/>
        </authorList>
    </citation>
    <scope>NUCLEOTIDE SEQUENCE</scope>
    <source>
        <strain evidence="20">NI907</strain>
    </source>
</reference>
<feature type="compositionally biased region" description="Low complexity" evidence="15">
    <location>
        <begin position="349"/>
        <end position="370"/>
    </location>
</feature>